<keyword evidence="2" id="KW-0694">RNA-binding</keyword>
<proteinExistence type="predicted"/>
<dbReference type="Gene3D" id="3.30.40.10">
    <property type="entry name" value="Zinc/RING finger domain, C3HC4 (zinc finger)"/>
    <property type="match status" value="1"/>
</dbReference>
<dbReference type="SMART" id="SM00361">
    <property type="entry name" value="RRM_1"/>
    <property type="match status" value="1"/>
</dbReference>
<feature type="compositionally biased region" description="Low complexity" evidence="3">
    <location>
        <begin position="304"/>
        <end position="316"/>
    </location>
</feature>
<dbReference type="GO" id="GO:0003723">
    <property type="term" value="F:RNA binding"/>
    <property type="evidence" value="ECO:0007669"/>
    <property type="project" value="UniProtKB-UniRule"/>
</dbReference>
<evidence type="ECO:0000313" key="6">
    <source>
        <dbReference type="EMBL" id="RZC78814.1"/>
    </source>
</evidence>
<dbReference type="PANTHER" id="PTHR12603">
    <property type="entry name" value="CCR4-NOT TRANSCRIPTION COMPLEX RELATED"/>
    <property type="match status" value="1"/>
</dbReference>
<feature type="domain" description="RRM" evidence="5">
    <location>
        <begin position="112"/>
        <end position="219"/>
    </location>
</feature>
<keyword evidence="1" id="KW-0862">Zinc</keyword>
<evidence type="ECO:0008006" key="8">
    <source>
        <dbReference type="Google" id="ProtNLM"/>
    </source>
</evidence>
<evidence type="ECO:0000256" key="2">
    <source>
        <dbReference type="PROSITE-ProRule" id="PRU00176"/>
    </source>
</evidence>
<dbReference type="InterPro" id="IPR000504">
    <property type="entry name" value="RRM_dom"/>
</dbReference>
<dbReference type="Gramene" id="RZC78814">
    <property type="protein sequence ID" value="RZC78814"/>
    <property type="gene ID" value="C5167_003017"/>
</dbReference>
<feature type="region of interest" description="Disordered" evidence="3">
    <location>
        <begin position="338"/>
        <end position="371"/>
    </location>
</feature>
<dbReference type="SUPFAM" id="SSF54928">
    <property type="entry name" value="RNA-binding domain, RBD"/>
    <property type="match status" value="1"/>
</dbReference>
<feature type="compositionally biased region" description="Basic and acidic residues" evidence="3">
    <location>
        <begin position="384"/>
        <end position="397"/>
    </location>
</feature>
<keyword evidence="1" id="KW-0479">Metal-binding</keyword>
<accession>A0A4Y7KZU2</accession>
<evidence type="ECO:0000259" key="5">
    <source>
        <dbReference type="PROSITE" id="PS50102"/>
    </source>
</evidence>
<keyword evidence="7" id="KW-1185">Reference proteome</keyword>
<dbReference type="GO" id="GO:0030014">
    <property type="term" value="C:CCR4-NOT complex"/>
    <property type="evidence" value="ECO:0007669"/>
    <property type="project" value="InterPro"/>
</dbReference>
<dbReference type="InterPro" id="IPR039515">
    <property type="entry name" value="NOT4_mRING-HC-C4C4"/>
</dbReference>
<dbReference type="GO" id="GO:0008270">
    <property type="term" value="F:zinc ion binding"/>
    <property type="evidence" value="ECO:0007669"/>
    <property type="project" value="UniProtKB-KW"/>
</dbReference>
<evidence type="ECO:0000256" key="3">
    <source>
        <dbReference type="SAM" id="MobiDB-lite"/>
    </source>
</evidence>
<dbReference type="InterPro" id="IPR003954">
    <property type="entry name" value="RRM_euk-type"/>
</dbReference>
<feature type="domain" description="RING-type" evidence="4">
    <location>
        <begin position="11"/>
        <end position="59"/>
    </location>
</feature>
<feature type="non-terminal residue" evidence="6">
    <location>
        <position position="1"/>
    </location>
</feature>
<evidence type="ECO:0000259" key="4">
    <source>
        <dbReference type="PROSITE" id="PS50089"/>
    </source>
</evidence>
<dbReference type="Gene3D" id="3.30.70.330">
    <property type="match status" value="1"/>
</dbReference>
<feature type="region of interest" description="Disordered" evidence="3">
    <location>
        <begin position="304"/>
        <end position="326"/>
    </location>
</feature>
<dbReference type="CDD" id="cd12438">
    <property type="entry name" value="RRM_CNOT4"/>
    <property type="match status" value="1"/>
</dbReference>
<dbReference type="GO" id="GO:0016567">
    <property type="term" value="P:protein ubiquitination"/>
    <property type="evidence" value="ECO:0007669"/>
    <property type="project" value="TreeGrafter"/>
</dbReference>
<dbReference type="InterPro" id="IPR035979">
    <property type="entry name" value="RBD_domain_sf"/>
</dbReference>
<dbReference type="AlphaFoldDB" id="A0A4Y7KZU2"/>
<dbReference type="CDD" id="cd16618">
    <property type="entry name" value="mRING-HC-C4C4_CNOT4"/>
    <property type="match status" value="1"/>
</dbReference>
<dbReference type="EMBL" id="CM010723">
    <property type="protein sequence ID" value="RZC78814.1"/>
    <property type="molecule type" value="Genomic_DNA"/>
</dbReference>
<name>A0A4Y7KZU2_PAPSO</name>
<feature type="region of interest" description="Disordered" evidence="3">
    <location>
        <begin position="384"/>
        <end position="467"/>
    </location>
</feature>
<evidence type="ECO:0000256" key="1">
    <source>
        <dbReference type="PROSITE-ProRule" id="PRU00175"/>
    </source>
</evidence>
<feature type="compositionally biased region" description="Polar residues" evidence="3">
    <location>
        <begin position="343"/>
        <end position="360"/>
    </location>
</feature>
<dbReference type="InterPro" id="IPR013083">
    <property type="entry name" value="Znf_RING/FYVE/PHD"/>
</dbReference>
<evidence type="ECO:0000313" key="7">
    <source>
        <dbReference type="Proteomes" id="UP000316621"/>
    </source>
</evidence>
<gene>
    <name evidence="6" type="ORF">C5167_003017</name>
</gene>
<sequence length="1023" mass="111109">SNMGDEGDKICPLCTEEMDLTDKQLKPCKCGYEICVWCWHNVMDMAEKDDMEGRCPACRTPYDKEKIVEKTVRFERSMAENNSDRRLKPQKGKPKSSDGRKNLSSVRVIQRNLVYIIGIPSSLADEDVLWSGIYIVFSVMTCFYGSVQLLQHKEYFGQYGKVMKVSMSRNAGGSIQYSATNTCSVYITYSKEEEAVRCIQSVHGYVLEDKPLKACFGTTKYCHAWLRNTPCNNPDCLYLHEVGTQEDSFTKDEIISAYTRSRVQQITGATNNSLRRSGNVLPPPADELINISAPTLEKPIPISVSNNSSSLGKSSPPSMPIVSPGRSVSLPAAASWGLRASNGRPSNISSDGSTGFTKQNSDGRDDSFPPMVSSTIRAATVHTEVGKKHSGTEDNHAVHSNGRSGFLENRKQTSARDKTTTDKPEEVARDAFPPLTACPPLSENREAGVAKPLKNSKVPNKKASTSASGKGVSVVIDEATQSLCSGISSIAIGSYTGAGTFKSNDPVSNHISSGLPGNSLVASEIASSSDEVSVLKGQVPLVRGSEAQEGVQDVNRQTLKIPEVGEQSSHLPYSSDLLHAINSSSGNSWEGDQSFPLSNHLSVDNTTVQADVADASLLARSNELLSPNGYFESKVSSSSNMGRTFGHSRHPLNVEPVGYSGSCNDKGSGALKNSSVDMGESSIISNIFSMDSDAWDVSLALPQNLAQLFGENEHGSLSSALKVKNSNQSRFSFARQDDFANQVPGLEPSSGSNSYMGNYSTYQSSMANGDLYTEKCQPGFSSYILEEADIFPGGQPLTSPISRAPISAPPGFSVPSRATPPGFSSQDRLDILDTASGNHSFESSMLRNQYWGQPNGNPVSHEDIEFFDPAIMAVGKGLLPNGIINGSIPDIKSTFSPQDDPRIQQLLMQQSISTQQHSRFLDQFGNGDRFSSRNDVYSGMHLRNQEQPSFVQSSLQSRNAAAHISNGHWDGGRNEFQSRNDLVLSELLRNENTLGFNKYFLGHEDLTYRIPSSGDLYNRAFGM</sequence>
<feature type="region of interest" description="Disordered" evidence="3">
    <location>
        <begin position="79"/>
        <end position="102"/>
    </location>
</feature>
<reference evidence="6 7" key="1">
    <citation type="journal article" date="2018" name="Science">
        <title>The opium poppy genome and morphinan production.</title>
        <authorList>
            <person name="Guo L."/>
            <person name="Winzer T."/>
            <person name="Yang X."/>
            <person name="Li Y."/>
            <person name="Ning Z."/>
            <person name="He Z."/>
            <person name="Teodor R."/>
            <person name="Lu Y."/>
            <person name="Bowser T.A."/>
            <person name="Graham I.A."/>
            <person name="Ye K."/>
        </authorList>
    </citation>
    <scope>NUCLEOTIDE SEQUENCE [LARGE SCALE GENOMIC DNA]</scope>
    <source>
        <strain evidence="7">cv. HN1</strain>
        <tissue evidence="6">Leaves</tissue>
    </source>
</reference>
<dbReference type="InterPro" id="IPR012677">
    <property type="entry name" value="Nucleotide-bd_a/b_plait_sf"/>
</dbReference>
<dbReference type="PANTHER" id="PTHR12603:SF36">
    <property type="entry name" value="RNA BINDING (RRM_RBD_RNP MOTIFS) FAMILY PROTEIN"/>
    <property type="match status" value="1"/>
</dbReference>
<keyword evidence="1" id="KW-0863">Zinc-finger</keyword>
<dbReference type="InterPro" id="IPR001841">
    <property type="entry name" value="Znf_RING"/>
</dbReference>
<dbReference type="PROSITE" id="PS50102">
    <property type="entry name" value="RRM"/>
    <property type="match status" value="1"/>
</dbReference>
<protein>
    <recommendedName>
        <fullName evidence="8">RING-type domain-containing protein</fullName>
    </recommendedName>
</protein>
<dbReference type="SUPFAM" id="SSF57850">
    <property type="entry name" value="RING/U-box"/>
    <property type="match status" value="1"/>
</dbReference>
<dbReference type="InterPro" id="IPR039780">
    <property type="entry name" value="Mot2"/>
</dbReference>
<dbReference type="Proteomes" id="UP000316621">
    <property type="component" value="Chromosome 9"/>
</dbReference>
<dbReference type="STRING" id="3469.A0A4Y7KZU2"/>
<dbReference type="Pfam" id="PF14570">
    <property type="entry name" value="zf-RING_4"/>
    <property type="match status" value="1"/>
</dbReference>
<dbReference type="OMA" id="HISNGHW"/>
<dbReference type="GO" id="GO:0004842">
    <property type="term" value="F:ubiquitin-protein transferase activity"/>
    <property type="evidence" value="ECO:0007669"/>
    <property type="project" value="InterPro"/>
</dbReference>
<feature type="compositionally biased region" description="Basic and acidic residues" evidence="3">
    <location>
        <begin position="408"/>
        <end position="429"/>
    </location>
</feature>
<dbReference type="InterPro" id="IPR034261">
    <property type="entry name" value="CNOT4_RRM"/>
</dbReference>
<dbReference type="PROSITE" id="PS50089">
    <property type="entry name" value="ZF_RING_2"/>
    <property type="match status" value="1"/>
</dbReference>
<organism evidence="6 7">
    <name type="scientific">Papaver somniferum</name>
    <name type="common">Opium poppy</name>
    <dbReference type="NCBI Taxonomy" id="3469"/>
    <lineage>
        <taxon>Eukaryota</taxon>
        <taxon>Viridiplantae</taxon>
        <taxon>Streptophyta</taxon>
        <taxon>Embryophyta</taxon>
        <taxon>Tracheophyta</taxon>
        <taxon>Spermatophyta</taxon>
        <taxon>Magnoliopsida</taxon>
        <taxon>Ranunculales</taxon>
        <taxon>Papaveraceae</taxon>
        <taxon>Papaveroideae</taxon>
        <taxon>Papaver</taxon>
    </lineage>
</organism>